<keyword evidence="2" id="KW-1185">Reference proteome</keyword>
<sequence length="83" mass="9789">MIVHWRKNQEYLIIRLYQDLVGDWVVSESRGHLQAHSGHECTRTILTSYLEARRLVLSLNKQNRQLGYKKTATAEEQLGFQFD</sequence>
<dbReference type="EMBL" id="CP043869">
    <property type="protein sequence ID" value="QEQ97174.1"/>
    <property type="molecule type" value="Genomic_DNA"/>
</dbReference>
<gene>
    <name evidence="1" type="ORF">F0U83_10880</name>
</gene>
<evidence type="ECO:0000313" key="1">
    <source>
        <dbReference type="EMBL" id="QEQ97174.1"/>
    </source>
</evidence>
<proteinExistence type="predicted"/>
<dbReference type="KEGG" id="ncu:F0U83_10880"/>
<accession>A0A5P1RBY8</accession>
<name>A0A5P1RBY8_9GAMM</name>
<dbReference type="AlphaFoldDB" id="A0A5P1RBY8"/>
<organism evidence="1 2">
    <name type="scientific">Neptunomonas concharum</name>
    <dbReference type="NCBI Taxonomy" id="1031538"/>
    <lineage>
        <taxon>Bacteria</taxon>
        <taxon>Pseudomonadati</taxon>
        <taxon>Pseudomonadota</taxon>
        <taxon>Gammaproteobacteria</taxon>
        <taxon>Oceanospirillales</taxon>
        <taxon>Oceanospirillaceae</taxon>
        <taxon>Neptunomonas</taxon>
    </lineage>
</organism>
<evidence type="ECO:0008006" key="3">
    <source>
        <dbReference type="Google" id="ProtNLM"/>
    </source>
</evidence>
<dbReference type="RefSeq" id="WP_138987517.1">
    <property type="nucleotide sequence ID" value="NZ_CP043869.1"/>
</dbReference>
<dbReference type="Proteomes" id="UP000324760">
    <property type="component" value="Chromosome"/>
</dbReference>
<reference evidence="1 2" key="1">
    <citation type="journal article" date="2019" name="Biochem. Eng. J.">
        <title>Metabolic engineering of the marine bacteria Neptunomonas concharum for the production of acetoin and meso-2,3-butanediol from acetate.</title>
        <authorList>
            <person name="Li W."/>
            <person name="Pu N."/>
            <person name="Liu C.-X."/>
            <person name="Yuan Q.-P."/>
            <person name="Li Z.-J."/>
        </authorList>
    </citation>
    <scope>NUCLEOTIDE SEQUENCE [LARGE SCALE GENOMIC DNA]</scope>
    <source>
        <strain evidence="1 2">JCM17730</strain>
    </source>
</reference>
<dbReference type="OrthoDB" id="6166956at2"/>
<evidence type="ECO:0000313" key="2">
    <source>
        <dbReference type="Proteomes" id="UP000324760"/>
    </source>
</evidence>
<protein>
    <recommendedName>
        <fullName evidence="3">WGR domain-containing protein</fullName>
    </recommendedName>
</protein>